<gene>
    <name evidence="1" type="ORF">RDB_LOCUS2464</name>
</gene>
<evidence type="ECO:0000313" key="2">
    <source>
        <dbReference type="Proteomes" id="UP000663840"/>
    </source>
</evidence>
<comment type="caution">
    <text evidence="1">The sequence shown here is derived from an EMBL/GenBank/DDBJ whole genome shotgun (WGS) entry which is preliminary data.</text>
</comment>
<protein>
    <submittedName>
        <fullName evidence="1">Uncharacterized protein</fullName>
    </submittedName>
</protein>
<proteinExistence type="predicted"/>
<dbReference type="PANTHER" id="PTHR34862">
    <property type="entry name" value="SPARK DOMAIN-CONTAINING PROTEIN"/>
    <property type="match status" value="1"/>
</dbReference>
<dbReference type="AlphaFoldDB" id="A0A8H2W6J1"/>
<feature type="non-terminal residue" evidence="1">
    <location>
        <position position="1"/>
    </location>
</feature>
<dbReference type="Proteomes" id="UP000663840">
    <property type="component" value="Unassembled WGS sequence"/>
</dbReference>
<dbReference type="EMBL" id="CAJMWR010000043">
    <property type="protein sequence ID" value="CAE6338307.1"/>
    <property type="molecule type" value="Genomic_DNA"/>
</dbReference>
<name>A0A8H2W6J1_9AGAM</name>
<dbReference type="PANTHER" id="PTHR34862:SF1">
    <property type="entry name" value="SPARK DOMAIN-CONTAINING PROTEIN"/>
    <property type="match status" value="1"/>
</dbReference>
<organism evidence="1 2">
    <name type="scientific">Rhizoctonia solani</name>
    <dbReference type="NCBI Taxonomy" id="456999"/>
    <lineage>
        <taxon>Eukaryota</taxon>
        <taxon>Fungi</taxon>
        <taxon>Dikarya</taxon>
        <taxon>Basidiomycota</taxon>
        <taxon>Agaricomycotina</taxon>
        <taxon>Agaricomycetes</taxon>
        <taxon>Cantharellales</taxon>
        <taxon>Ceratobasidiaceae</taxon>
        <taxon>Rhizoctonia</taxon>
    </lineage>
</organism>
<reference evidence="1" key="1">
    <citation type="submission" date="2021-01" db="EMBL/GenBank/DDBJ databases">
        <authorList>
            <person name="Kaushik A."/>
        </authorList>
    </citation>
    <scope>NUCLEOTIDE SEQUENCE</scope>
    <source>
        <strain evidence="1">AG1-1A</strain>
    </source>
</reference>
<evidence type="ECO:0000313" key="1">
    <source>
        <dbReference type="EMBL" id="CAE6338307.1"/>
    </source>
</evidence>
<accession>A0A8H2W6J1</accession>
<sequence>LSHPQTNLDSEMSRSVSFAVLALASVSYAQLGGILGLSDSCNKAMGQMAIGPAGNCLNTIGLINVLTTPSGQSWVGPFDNYLSTTCSQPACPAEILSMTIASLKEGCATDLAEKGWSTDDLESILGQGAKYYPSIREVLCLRSTGAGQNLCITTTLTEIQDMMGAPLNIGTLVAKTPQALNSHSLDIPKNISCTPCTQGAYTIARPNLPSSDSVKAWDNFWINQCGEQFISGTLPASVAQTANGTTATTTPEPSSNNTPLRLNLPSLSAVSASLVVAVFSAVRVLQA</sequence>